<feature type="compositionally biased region" description="Basic and acidic residues" evidence="1">
    <location>
        <begin position="42"/>
        <end position="53"/>
    </location>
</feature>
<gene>
    <name evidence="2" type="ORF">LARSCL_LOCUS8484</name>
</gene>
<organism evidence="2 3">
    <name type="scientific">Larinioides sclopetarius</name>
    <dbReference type="NCBI Taxonomy" id="280406"/>
    <lineage>
        <taxon>Eukaryota</taxon>
        <taxon>Metazoa</taxon>
        <taxon>Ecdysozoa</taxon>
        <taxon>Arthropoda</taxon>
        <taxon>Chelicerata</taxon>
        <taxon>Arachnida</taxon>
        <taxon>Araneae</taxon>
        <taxon>Araneomorphae</taxon>
        <taxon>Entelegynae</taxon>
        <taxon>Araneoidea</taxon>
        <taxon>Araneidae</taxon>
        <taxon>Larinioides</taxon>
    </lineage>
</organism>
<accession>A0AAV1ZWD4</accession>
<comment type="caution">
    <text evidence="2">The sequence shown here is derived from an EMBL/GenBank/DDBJ whole genome shotgun (WGS) entry which is preliminary data.</text>
</comment>
<name>A0AAV1ZWD4_9ARAC</name>
<reference evidence="2 3" key="1">
    <citation type="submission" date="2024-04" db="EMBL/GenBank/DDBJ databases">
        <authorList>
            <person name="Rising A."/>
            <person name="Reimegard J."/>
            <person name="Sonavane S."/>
            <person name="Akerstrom W."/>
            <person name="Nylinder S."/>
            <person name="Hedman E."/>
            <person name="Kallberg Y."/>
        </authorList>
    </citation>
    <scope>NUCLEOTIDE SEQUENCE [LARGE SCALE GENOMIC DNA]</scope>
</reference>
<feature type="compositionally biased region" description="Low complexity" evidence="1">
    <location>
        <begin position="12"/>
        <end position="21"/>
    </location>
</feature>
<keyword evidence="3" id="KW-1185">Reference proteome</keyword>
<evidence type="ECO:0000313" key="2">
    <source>
        <dbReference type="EMBL" id="CAL1276178.1"/>
    </source>
</evidence>
<evidence type="ECO:0000256" key="1">
    <source>
        <dbReference type="SAM" id="MobiDB-lite"/>
    </source>
</evidence>
<feature type="region of interest" description="Disordered" evidence="1">
    <location>
        <begin position="1"/>
        <end position="22"/>
    </location>
</feature>
<protein>
    <submittedName>
        <fullName evidence="2">Uncharacterized protein</fullName>
    </submittedName>
</protein>
<proteinExistence type="predicted"/>
<dbReference type="Proteomes" id="UP001497382">
    <property type="component" value="Unassembled WGS sequence"/>
</dbReference>
<feature type="region of interest" description="Disordered" evidence="1">
    <location>
        <begin position="35"/>
        <end position="60"/>
    </location>
</feature>
<evidence type="ECO:0000313" key="3">
    <source>
        <dbReference type="Proteomes" id="UP001497382"/>
    </source>
</evidence>
<sequence>MVLDSRNVLLGPSKKSASSPKSKWEPLMFELIPVSTNSSGPKESEMFHTESESSSHVGETMMKTRFISCTPW</sequence>
<dbReference type="AlphaFoldDB" id="A0AAV1ZWD4"/>
<dbReference type="EMBL" id="CAXIEN010000091">
    <property type="protein sequence ID" value="CAL1276178.1"/>
    <property type="molecule type" value="Genomic_DNA"/>
</dbReference>